<protein>
    <submittedName>
        <fullName evidence="8">DUF1907 domain-containing protein</fullName>
    </submittedName>
</protein>
<dbReference type="PANTHER" id="PTHR10736">
    <property type="entry name" value="BESTROPHIN"/>
    <property type="match status" value="1"/>
</dbReference>
<feature type="transmembrane region" description="Helical" evidence="7">
    <location>
        <begin position="928"/>
        <end position="945"/>
    </location>
</feature>
<evidence type="ECO:0000256" key="1">
    <source>
        <dbReference type="ARBA" id="ARBA00004370"/>
    </source>
</evidence>
<dbReference type="Proteomes" id="UP000005239">
    <property type="component" value="Unassembled WGS sequence"/>
</dbReference>
<proteinExistence type="inferred from homology"/>
<dbReference type="GO" id="GO:0005634">
    <property type="term" value="C:nucleus"/>
    <property type="evidence" value="ECO:0007669"/>
    <property type="project" value="InterPro"/>
</dbReference>
<dbReference type="GO" id="GO:0005886">
    <property type="term" value="C:plasma membrane"/>
    <property type="evidence" value="ECO:0000318"/>
    <property type="project" value="GO_Central"/>
</dbReference>
<keyword evidence="9" id="KW-1185">Reference proteome</keyword>
<evidence type="ECO:0000256" key="2">
    <source>
        <dbReference type="ARBA" id="ARBA00022692"/>
    </source>
</evidence>
<reference evidence="8" key="2">
    <citation type="submission" date="2022-06" db="UniProtKB">
        <authorList>
            <consortium name="EnsemblMetazoa"/>
        </authorList>
    </citation>
    <scope>IDENTIFICATION</scope>
    <source>
        <strain evidence="8">PS312</strain>
    </source>
</reference>
<reference evidence="9" key="1">
    <citation type="journal article" date="2008" name="Nat. Genet.">
        <title>The Pristionchus pacificus genome provides a unique perspective on nematode lifestyle and parasitism.</title>
        <authorList>
            <person name="Dieterich C."/>
            <person name="Clifton S.W."/>
            <person name="Schuster L.N."/>
            <person name="Chinwalla A."/>
            <person name="Delehaunty K."/>
            <person name="Dinkelacker I."/>
            <person name="Fulton L."/>
            <person name="Fulton R."/>
            <person name="Godfrey J."/>
            <person name="Minx P."/>
            <person name="Mitreva M."/>
            <person name="Roeseler W."/>
            <person name="Tian H."/>
            <person name="Witte H."/>
            <person name="Yang S.P."/>
            <person name="Wilson R.K."/>
            <person name="Sommer R.J."/>
        </authorList>
    </citation>
    <scope>NUCLEOTIDE SEQUENCE [LARGE SCALE GENOMIC DNA]</scope>
    <source>
        <strain evidence="9">PS312</strain>
    </source>
</reference>
<feature type="transmembrane region" description="Helical" evidence="7">
    <location>
        <begin position="571"/>
        <end position="591"/>
    </location>
</feature>
<evidence type="ECO:0000256" key="6">
    <source>
        <dbReference type="SAM" id="MobiDB-lite"/>
    </source>
</evidence>
<dbReference type="CDD" id="cd17298">
    <property type="entry name" value="DUF1907"/>
    <property type="match status" value="1"/>
</dbReference>
<feature type="transmembrane region" description="Helical" evidence="7">
    <location>
        <begin position="1089"/>
        <end position="1113"/>
    </location>
</feature>
<feature type="compositionally biased region" description="Polar residues" evidence="6">
    <location>
        <begin position="1368"/>
        <end position="1377"/>
    </location>
</feature>
<evidence type="ECO:0000313" key="8">
    <source>
        <dbReference type="EnsemblMetazoa" id="PPA29016.1"/>
    </source>
</evidence>
<dbReference type="Pfam" id="PF01062">
    <property type="entry name" value="Bestrophin"/>
    <property type="match status" value="2"/>
</dbReference>
<feature type="region of interest" description="Disordered" evidence="6">
    <location>
        <begin position="1355"/>
        <end position="1377"/>
    </location>
</feature>
<dbReference type="InterPro" id="IPR021134">
    <property type="entry name" value="Bestrophin-like"/>
</dbReference>
<sequence>MSVDCSSNLSVRLETHVPSLEAIADAFRSKLPSNFETVTVDIVECPDLSSAPFNLTSPGFGKNLVIAEVGGPGNLFPTIHKEKAFDITKICSTCEQPRAFAFGPGAGPWPIVGVNCEMVADVNCADNKVGTRTAKIEGDSYKVEQIDSSTFSLMANLAVSEPQGGQRVVHIKAKRRTGKTNFPDSLRQSIVKAFDGKLVSLGGFFVLHSGRAKLHVMPDFPGCFETEEEIVSQWLRYFEMNAPLVCATVMHSNEGNGHKLRVEHTHCYSAHGDGGHYHYDTTPDEVEYEDLFQKLPLRLSRDDAKLSQRDTIQIMTSHPWTFFKLLFNWKSSVWKAVSVELLVWLIIYAIISVIYRTALADWQMRSFENVVLWFERRMFYFPLDLVLGFYIKLNVDRWEWRYRRIGYIDNPCLMVAEYVRGHSEMGRQFRRTIIRYCALGQIIVFRDISLRCRRRFPTLDAIVKQGFMTEAEKIEFEKYHIHYKQWICFNWAYALVYEARKRGLIKSDIFTKEVVDQLKEFRSDLEWCNNYDWTPIPLLYSHVVCLAVHFYFAIALIARQHVISEDAPNKIQIDIYFPLMPALQFVFYMGWMKIAEMMINPFGEDDDDWEVNALIDRNINMGMAIVDGGFDRPPELRKDPFWDCPVWQPLYAENSTDDNGDGEKGMRGSASQANFHPKGEVRMVSLHGRKISDVHPLKEHPAAVWDDQQDKSIRKGPSVISLDGLRNIRGQIQKTAHYQLKPDGNGVASKQAENGKVIGKMIPRSRIDARAETVVGEIIAEPASPGYDVFTLEQAMRQQLPPPSVPIQASYPRLFKHIFALVDPPPTLIDFDEIFRSGRFLDADGAPLPREEIGELNTTTLKKIMTSHPWTFFKLLFNWRASVWKAVLIELICWLIVYGIISVIYRCALADWQMSIFENVVRYCQKRLGYIPLDLLLGFYVSMNVERWTYRYRRIGFIDNPCLMTAEYVRGHSDVGRMFRRTIIRYAVLGQIMVFRDISLRTKKRFPTLDSIVKAGFMTEVEKKEFESYDIKYKQWICFNWSYSLVYEARKKGLIKSDLYVHQVIDDLRTFRTDLETCNNYDWTPIPLLYNHVVCLAVHFYFLVCLIARQFIVHEGAQNPTPIDIYFPVMPMLQFFFYMSWLKIAEVMMNPYGEDDDDWETNALIDRNINMGMAIVDAGFDRPPELRKARNSLDDFWDDEVVDPLYAENTQHYNGDGEMGMRGSASMANLDSHSSLRNLMHLRHRKNSKMNIQMKTIPTESSKIPDRPIVPNRASILSLDGLKNIKKKVQKTAHYQFYPNGEGVAGLKAEKGEVIKSKKSVDAKTEIDLRTSAIRSEAPEFTVIDLGVDDYRIPSAPIEVPPPPTYANEDNNGNVRK</sequence>
<dbReference type="SMART" id="SM01168">
    <property type="entry name" value="DUF1907"/>
    <property type="match status" value="1"/>
</dbReference>
<gene>
    <name evidence="8" type="primary">WBGene00118570</name>
</gene>
<comment type="similarity">
    <text evidence="5">Belongs to the anion channel-forming bestrophin (TC 1.A.46) family. Calcium-sensitive chloride channel subfamily.</text>
</comment>
<feature type="transmembrane region" description="Helical" evidence="7">
    <location>
        <begin position="1125"/>
        <end position="1142"/>
    </location>
</feature>
<feature type="region of interest" description="Disordered" evidence="6">
    <location>
        <begin position="653"/>
        <end position="673"/>
    </location>
</feature>
<accession>A0A2A6CGA3</accession>
<dbReference type="SUPFAM" id="SSF117856">
    <property type="entry name" value="AF0104/ALDC/Ptd012-like"/>
    <property type="match status" value="1"/>
</dbReference>
<dbReference type="InterPro" id="IPR015021">
    <property type="entry name" value="C11orf54_DUF1907"/>
</dbReference>
<feature type="transmembrane region" description="Helical" evidence="7">
    <location>
        <begin position="883"/>
        <end position="905"/>
    </location>
</feature>
<keyword evidence="4 7" id="KW-0472">Membrane</keyword>
<dbReference type="GO" id="GO:0005254">
    <property type="term" value="F:chloride channel activity"/>
    <property type="evidence" value="ECO:0000318"/>
    <property type="project" value="GO_Central"/>
</dbReference>
<dbReference type="GO" id="GO:1902476">
    <property type="term" value="P:chloride transmembrane transport"/>
    <property type="evidence" value="ECO:0000318"/>
    <property type="project" value="GO_Central"/>
</dbReference>
<name>A0A2A6CGA3_PRIPA</name>
<evidence type="ECO:0000256" key="7">
    <source>
        <dbReference type="SAM" id="Phobius"/>
    </source>
</evidence>
<evidence type="ECO:0000256" key="3">
    <source>
        <dbReference type="ARBA" id="ARBA00022989"/>
    </source>
</evidence>
<evidence type="ECO:0000313" key="9">
    <source>
        <dbReference type="Proteomes" id="UP000005239"/>
    </source>
</evidence>
<dbReference type="InterPro" id="IPR000615">
    <property type="entry name" value="Bestrophin"/>
</dbReference>
<organism evidence="8 9">
    <name type="scientific">Pristionchus pacificus</name>
    <name type="common">Parasitic nematode worm</name>
    <dbReference type="NCBI Taxonomy" id="54126"/>
    <lineage>
        <taxon>Eukaryota</taxon>
        <taxon>Metazoa</taxon>
        <taxon>Ecdysozoa</taxon>
        <taxon>Nematoda</taxon>
        <taxon>Chromadorea</taxon>
        <taxon>Rhabditida</taxon>
        <taxon>Rhabditina</taxon>
        <taxon>Diplogasteromorpha</taxon>
        <taxon>Diplogasteroidea</taxon>
        <taxon>Neodiplogasteridae</taxon>
        <taxon>Pristionchus</taxon>
    </lineage>
</organism>
<feature type="transmembrane region" description="Helical" evidence="7">
    <location>
        <begin position="539"/>
        <end position="559"/>
    </location>
</feature>
<comment type="subcellular location">
    <subcellularLocation>
        <location evidence="1">Membrane</location>
    </subcellularLocation>
</comment>
<feature type="transmembrane region" description="Helical" evidence="7">
    <location>
        <begin position="333"/>
        <end position="358"/>
    </location>
</feature>
<accession>A0A8R1UJ84</accession>
<dbReference type="Pfam" id="PF08925">
    <property type="entry name" value="DUF1907"/>
    <property type="match status" value="1"/>
</dbReference>
<keyword evidence="3 7" id="KW-1133">Transmembrane helix</keyword>
<keyword evidence="2 7" id="KW-0812">Transmembrane</keyword>
<dbReference type="PANTHER" id="PTHR10736:SF61">
    <property type="entry name" value="BESTROPHIN HOMOLOG 24"/>
    <property type="match status" value="1"/>
</dbReference>
<dbReference type="EnsemblMetazoa" id="PPA29016.1">
    <property type="protein sequence ID" value="PPA29016.1"/>
    <property type="gene ID" value="WBGene00118570"/>
</dbReference>
<evidence type="ECO:0000256" key="4">
    <source>
        <dbReference type="ARBA" id="ARBA00023136"/>
    </source>
</evidence>
<evidence type="ECO:0000256" key="5">
    <source>
        <dbReference type="ARBA" id="ARBA00034769"/>
    </source>
</evidence>